<comment type="subcellular location">
    <subcellularLocation>
        <location evidence="1">Nucleus</location>
    </subcellularLocation>
</comment>
<evidence type="ECO:0000256" key="4">
    <source>
        <dbReference type="ARBA" id="ARBA00023159"/>
    </source>
</evidence>
<evidence type="ECO:0000256" key="8">
    <source>
        <dbReference type="SAM" id="MobiDB-lite"/>
    </source>
</evidence>
<dbReference type="InterPro" id="IPR016177">
    <property type="entry name" value="DNA-bd_dom_sf"/>
</dbReference>
<evidence type="ECO:0000256" key="3">
    <source>
        <dbReference type="ARBA" id="ARBA00023125"/>
    </source>
</evidence>
<dbReference type="GO" id="GO:0003677">
    <property type="term" value="F:DNA binding"/>
    <property type="evidence" value="ECO:0007669"/>
    <property type="project" value="UniProtKB-KW"/>
</dbReference>
<reference evidence="10" key="1">
    <citation type="journal article" date="2016" name="Physiol. Plantarum">
        <title>Special trends in CBF and DREB2 groups in Eucalyptus gunnii vs Eucalyptus grandis suggest that CBF are master players in the trade-off between growth and stress resistance.</title>
        <authorList>
            <person name="Nguyen H.C."/>
            <person name="Cao P.B."/>
            <person name="San Clemente H."/>
            <person name="Ployet R."/>
            <person name="Mounet F."/>
            <person name="Ladouce N."/>
            <person name="Harvengt L."/>
            <person name="Marque C."/>
            <person name="Teulieres C."/>
        </authorList>
    </citation>
    <scope>NUCLEOTIDE SEQUENCE</scope>
</reference>
<dbReference type="GO" id="GO:0003700">
    <property type="term" value="F:DNA-binding transcription factor activity"/>
    <property type="evidence" value="ECO:0007669"/>
    <property type="project" value="InterPro"/>
</dbReference>
<dbReference type="PANTHER" id="PTHR31839:SF2">
    <property type="entry name" value="DEHYDRATION-RESPONSIVE ELEMENT-BINDING PROTEIN 1D"/>
    <property type="match status" value="1"/>
</dbReference>
<dbReference type="PROSITE" id="PS51032">
    <property type="entry name" value="AP2_ERF"/>
    <property type="match status" value="1"/>
</dbReference>
<evidence type="ECO:0000259" key="9">
    <source>
        <dbReference type="PROSITE" id="PS51032"/>
    </source>
</evidence>
<dbReference type="SUPFAM" id="SSF54171">
    <property type="entry name" value="DNA-binding domain"/>
    <property type="match status" value="1"/>
</dbReference>
<dbReference type="InterPro" id="IPR045277">
    <property type="entry name" value="DRE1A-I"/>
</dbReference>
<dbReference type="InterPro" id="IPR036955">
    <property type="entry name" value="AP2/ERF_dom_sf"/>
</dbReference>
<dbReference type="AlphaFoldDB" id="A0A1L3IN82"/>
<evidence type="ECO:0000313" key="10">
    <source>
        <dbReference type="EMBL" id="APG53558.1"/>
    </source>
</evidence>
<comment type="similarity">
    <text evidence="7">Belongs to the AP2/ERF transcription factor family. ERF subfamily.</text>
</comment>
<keyword evidence="5" id="KW-0804">Transcription</keyword>
<dbReference type="Pfam" id="PF00847">
    <property type="entry name" value="AP2"/>
    <property type="match status" value="1"/>
</dbReference>
<organism evidence="10">
    <name type="scientific">Eucalyptus gunnii</name>
    <name type="common">Cider gum</name>
    <dbReference type="NCBI Taxonomy" id="3933"/>
    <lineage>
        <taxon>Eukaryota</taxon>
        <taxon>Viridiplantae</taxon>
        <taxon>Streptophyta</taxon>
        <taxon>Embryophyta</taxon>
        <taxon>Tracheophyta</taxon>
        <taxon>Spermatophyta</taxon>
        <taxon>Magnoliopsida</taxon>
        <taxon>eudicotyledons</taxon>
        <taxon>Gunneridae</taxon>
        <taxon>Pentapetalae</taxon>
        <taxon>rosids</taxon>
        <taxon>malvids</taxon>
        <taxon>Myrtales</taxon>
        <taxon>Myrtaceae</taxon>
        <taxon>Myrtoideae</taxon>
        <taxon>Eucalypteae</taxon>
        <taxon>Eucalyptus</taxon>
    </lineage>
</organism>
<dbReference type="SMART" id="SM00380">
    <property type="entry name" value="AP2"/>
    <property type="match status" value="1"/>
</dbReference>
<dbReference type="CDD" id="cd00018">
    <property type="entry name" value="AP2"/>
    <property type="match status" value="1"/>
</dbReference>
<evidence type="ECO:0000256" key="5">
    <source>
        <dbReference type="ARBA" id="ARBA00023163"/>
    </source>
</evidence>
<evidence type="ECO:0000256" key="1">
    <source>
        <dbReference type="ARBA" id="ARBA00004123"/>
    </source>
</evidence>
<keyword evidence="2" id="KW-0805">Transcription regulation</keyword>
<sequence length="292" mass="31962">MNIRTQLPSDVQVPVPEQSSSPSPSPPQSPSQSESSASHAACSDEEPAVALASSRPKRPAGRKVFKETRHPVYRGVRRRNRGKWVCELREPSKKTRVWLGTYPTAEMAARAHDVAALALRGRHGVCLNFADSAWRLPVPASHEAAEIRRTAMAAAEAFRPAEAEEAVSSCGEASGGSVCPGQEASVHIVHDKKVKQEREIGCMEIEESTSFDMKAWLERPLLSPTPHDASVRLKQERASDCVKIEEMTSLDMKAWLECPLLSPTPHDAGVRLSCDFDADGDDPDVSLWSYSL</sequence>
<dbReference type="EMBL" id="KX831551">
    <property type="protein sequence ID" value="APG53558.1"/>
    <property type="molecule type" value="Genomic_DNA"/>
</dbReference>
<evidence type="ECO:0000256" key="6">
    <source>
        <dbReference type="ARBA" id="ARBA00023242"/>
    </source>
</evidence>
<gene>
    <name evidence="10" type="primary">CBF_KK</name>
</gene>
<evidence type="ECO:0000256" key="2">
    <source>
        <dbReference type="ARBA" id="ARBA00023015"/>
    </source>
</evidence>
<keyword evidence="3" id="KW-0238">DNA-binding</keyword>
<feature type="region of interest" description="Disordered" evidence="8">
    <location>
        <begin position="1"/>
        <end position="66"/>
    </location>
</feature>
<feature type="domain" description="AP2/ERF" evidence="9">
    <location>
        <begin position="72"/>
        <end position="130"/>
    </location>
</feature>
<keyword evidence="6" id="KW-0539">Nucleus</keyword>
<dbReference type="PRINTS" id="PR00367">
    <property type="entry name" value="ETHRSPELEMNT"/>
</dbReference>
<dbReference type="PANTHER" id="PTHR31839">
    <property type="entry name" value="DEHYDRATION-RESPONSIVE ELEMENT-BINDING PROTEIN 1D"/>
    <property type="match status" value="1"/>
</dbReference>
<name>A0A1L3IN82_EUCGU</name>
<keyword evidence="4" id="KW-0010">Activator</keyword>
<protein>
    <submittedName>
        <fullName evidence="10">C repeat-binding factor</fullName>
    </submittedName>
</protein>
<dbReference type="SMR" id="A0A1L3IN82"/>
<proteinExistence type="inferred from homology"/>
<dbReference type="Gene3D" id="3.30.730.10">
    <property type="entry name" value="AP2/ERF domain"/>
    <property type="match status" value="1"/>
</dbReference>
<dbReference type="InterPro" id="IPR001471">
    <property type="entry name" value="AP2/ERF_dom"/>
</dbReference>
<dbReference type="GO" id="GO:0005634">
    <property type="term" value="C:nucleus"/>
    <property type="evidence" value="ECO:0007669"/>
    <property type="project" value="UniProtKB-SubCell"/>
</dbReference>
<accession>A0A1L3IN82</accession>
<evidence type="ECO:0000256" key="7">
    <source>
        <dbReference type="ARBA" id="ARBA00024343"/>
    </source>
</evidence>
<feature type="compositionally biased region" description="Low complexity" evidence="8">
    <location>
        <begin position="8"/>
        <end position="22"/>
    </location>
</feature>